<proteinExistence type="predicted"/>
<dbReference type="Proteomes" id="UP000191931">
    <property type="component" value="Unassembled WGS sequence"/>
</dbReference>
<gene>
    <name evidence="1" type="ORF">MTBBW1_2300008</name>
</gene>
<keyword evidence="2" id="KW-1185">Reference proteome</keyword>
<evidence type="ECO:0000313" key="2">
    <source>
        <dbReference type="Proteomes" id="UP000191931"/>
    </source>
</evidence>
<name>A0A1W1HDM2_9BACT</name>
<dbReference type="STRING" id="1246637.MTBBW1_2300008"/>
<reference evidence="1 2" key="1">
    <citation type="submission" date="2017-03" db="EMBL/GenBank/DDBJ databases">
        <authorList>
            <person name="Afonso C.L."/>
            <person name="Miller P.J."/>
            <person name="Scott M.A."/>
            <person name="Spackman E."/>
            <person name="Goraichik I."/>
            <person name="Dimitrov K.M."/>
            <person name="Suarez D.L."/>
            <person name="Swayne D.E."/>
        </authorList>
    </citation>
    <scope>NUCLEOTIDE SEQUENCE [LARGE SCALE GENOMIC DNA]</scope>
    <source>
        <strain evidence="1">PRJEB14757</strain>
    </source>
</reference>
<sequence length="61" mass="7346">MVDVFAMAVLWIYCILLNHHQRLIYDICKLIYITFDVDGVAASCCDSIWYWKTFKDFEKIY</sequence>
<dbReference type="AlphaFoldDB" id="A0A1W1HDM2"/>
<protein>
    <submittedName>
        <fullName evidence="1">Uncharacterized protein</fullName>
    </submittedName>
</protein>
<evidence type="ECO:0000313" key="1">
    <source>
        <dbReference type="EMBL" id="SLM30536.1"/>
    </source>
</evidence>
<dbReference type="EMBL" id="FWEV01000147">
    <property type="protein sequence ID" value="SLM30536.1"/>
    <property type="molecule type" value="Genomic_DNA"/>
</dbReference>
<accession>A0A1W1HDM2</accession>
<organism evidence="1 2">
    <name type="scientific">Desulfamplus magnetovallimortis</name>
    <dbReference type="NCBI Taxonomy" id="1246637"/>
    <lineage>
        <taxon>Bacteria</taxon>
        <taxon>Pseudomonadati</taxon>
        <taxon>Thermodesulfobacteriota</taxon>
        <taxon>Desulfobacteria</taxon>
        <taxon>Desulfobacterales</taxon>
        <taxon>Desulfobacteraceae</taxon>
        <taxon>Desulfamplus</taxon>
    </lineage>
</organism>